<dbReference type="Gene3D" id="3.30.450.20">
    <property type="entry name" value="PAS domain"/>
    <property type="match status" value="1"/>
</dbReference>
<dbReference type="SMART" id="SM00091">
    <property type="entry name" value="PAS"/>
    <property type="match status" value="1"/>
</dbReference>
<dbReference type="Pfam" id="PF00989">
    <property type="entry name" value="PAS"/>
    <property type="match status" value="1"/>
</dbReference>
<proteinExistence type="predicted"/>
<dbReference type="PROSITE" id="PS50112">
    <property type="entry name" value="PAS"/>
    <property type="match status" value="1"/>
</dbReference>
<dbReference type="Proteomes" id="UP000074561">
    <property type="component" value="Chromosome"/>
</dbReference>
<protein>
    <submittedName>
        <fullName evidence="2">Sensory box protein</fullName>
    </submittedName>
</protein>
<evidence type="ECO:0000259" key="1">
    <source>
        <dbReference type="PROSITE" id="PS50112"/>
    </source>
</evidence>
<dbReference type="AlphaFoldDB" id="A0A127Q4H0"/>
<feature type="domain" description="PAS" evidence="1">
    <location>
        <begin position="3"/>
        <end position="73"/>
    </location>
</feature>
<dbReference type="PANTHER" id="PTHR44757:SF4">
    <property type="entry name" value="DIGUANYLATE CYCLASE DGCE-RELATED"/>
    <property type="match status" value="1"/>
</dbReference>
<dbReference type="PANTHER" id="PTHR44757">
    <property type="entry name" value="DIGUANYLATE CYCLASE DGCP"/>
    <property type="match status" value="1"/>
</dbReference>
<organism evidence="2 3">
    <name type="scientific">Collimonas pratensis</name>
    <dbReference type="NCBI Taxonomy" id="279113"/>
    <lineage>
        <taxon>Bacteria</taxon>
        <taxon>Pseudomonadati</taxon>
        <taxon>Pseudomonadota</taxon>
        <taxon>Betaproteobacteria</taxon>
        <taxon>Burkholderiales</taxon>
        <taxon>Oxalobacteraceae</taxon>
        <taxon>Collimonas</taxon>
    </lineage>
</organism>
<dbReference type="PATRIC" id="fig|279113.9.peg.2553"/>
<reference evidence="2 3" key="1">
    <citation type="submission" date="2015-11" db="EMBL/GenBank/DDBJ databases">
        <title>Exploring the genomic traits of fungus-feeding bacterial genus Collimonas.</title>
        <authorList>
            <person name="Song C."/>
            <person name="Schmidt R."/>
            <person name="de Jager V."/>
            <person name="Krzyzanowska D."/>
            <person name="Jongedijk E."/>
            <person name="Cankar K."/>
            <person name="Beekwilder J."/>
            <person name="van Veen A."/>
            <person name="de Boer W."/>
            <person name="van Veen J.A."/>
            <person name="Garbeva P."/>
        </authorList>
    </citation>
    <scope>NUCLEOTIDE SEQUENCE [LARGE SCALE GENOMIC DNA]</scope>
    <source>
        <strain evidence="2 3">Ter91</strain>
    </source>
</reference>
<dbReference type="NCBIfam" id="TIGR00229">
    <property type="entry name" value="sensory_box"/>
    <property type="match status" value="1"/>
</dbReference>
<dbReference type="InterPro" id="IPR052155">
    <property type="entry name" value="Biofilm_reg_signaling"/>
</dbReference>
<dbReference type="GO" id="GO:0006355">
    <property type="term" value="P:regulation of DNA-templated transcription"/>
    <property type="evidence" value="ECO:0007669"/>
    <property type="project" value="InterPro"/>
</dbReference>
<dbReference type="InterPro" id="IPR000014">
    <property type="entry name" value="PAS"/>
</dbReference>
<dbReference type="CDD" id="cd00130">
    <property type="entry name" value="PAS"/>
    <property type="match status" value="1"/>
</dbReference>
<dbReference type="KEGG" id="cpra:CPter91_2587"/>
<dbReference type="OrthoDB" id="3687827at2"/>
<accession>A0A127Q4H0</accession>
<evidence type="ECO:0000313" key="2">
    <source>
        <dbReference type="EMBL" id="AMP04939.1"/>
    </source>
</evidence>
<name>A0A127Q4H0_9BURK</name>
<dbReference type="InterPro" id="IPR013767">
    <property type="entry name" value="PAS_fold"/>
</dbReference>
<sequence>MSSAIDLDQLVQAVGDAIVISDAGGAITLWNPAAERMFGFSQAEALGKSLDLIIPERQRQRHWDGYQKTMESGITRYGNDVLRVPAVHKDGHTLSIAFTVALLRTPAGKVAAIVAVIRDESSRFAEDRVLRKRLAELEAKLAAQVAESS</sequence>
<dbReference type="EMBL" id="CP013234">
    <property type="protein sequence ID" value="AMP04939.1"/>
    <property type="molecule type" value="Genomic_DNA"/>
</dbReference>
<dbReference type="RefSeq" id="WP_061940465.1">
    <property type="nucleotide sequence ID" value="NZ_CP013234.1"/>
</dbReference>
<evidence type="ECO:0000313" key="3">
    <source>
        <dbReference type="Proteomes" id="UP000074561"/>
    </source>
</evidence>
<dbReference type="InterPro" id="IPR035965">
    <property type="entry name" value="PAS-like_dom_sf"/>
</dbReference>
<dbReference type="STRING" id="279113.CPter91_2587"/>
<gene>
    <name evidence="2" type="ORF">CPter91_2587</name>
</gene>
<dbReference type="SUPFAM" id="SSF55785">
    <property type="entry name" value="PYP-like sensor domain (PAS domain)"/>
    <property type="match status" value="1"/>
</dbReference>